<dbReference type="EMBL" id="HG794546">
    <property type="protein sequence ID" value="CDK98121.1"/>
    <property type="molecule type" value="Genomic_DNA"/>
</dbReference>
<dbReference type="GO" id="GO:0033014">
    <property type="term" value="P:tetrapyrrole biosynthetic process"/>
    <property type="evidence" value="ECO:0007669"/>
    <property type="project" value="InterPro"/>
</dbReference>
<dbReference type="HOGENOM" id="CLU_011276_10_1_5"/>
<sequence length="243" mass="25042">MMKTALVTRPREDAQGLADELTGRGLAVMIEPLLDIVPVEGADIPTQGVQGILATSANGVRALARRLPDRSLPVWAVGDASAREARRMGYTSVESAGGDVDDLAALVAGRCRPEDGCFLHAAGTVVAGDLAGMLGRQGFDVRRLVLYQARTASVLSADLLQALAAGEIDAALFFSPRTAATFVTLAGAAGAGEMTAGIVAYALSPAVARELSALPWSALRVAEAPTQAALLAALDTDLKRGYS</sequence>
<dbReference type="Proteomes" id="UP000018922">
    <property type="component" value="Chromosome I"/>
</dbReference>
<reference evidence="2 3" key="1">
    <citation type="journal article" date="2014" name="Genome Announc.">
        <title>Complete genome sequence of Magnetospirillum gryphiswaldense MSR-1.</title>
        <authorList>
            <person name="Wang X."/>
            <person name="Wang Q."/>
            <person name="Zhang W."/>
            <person name="Wang Y."/>
            <person name="Li L."/>
            <person name="Wen T."/>
            <person name="Zhang T."/>
            <person name="Zhang Y."/>
            <person name="Xu J."/>
            <person name="Hu J."/>
            <person name="Li S."/>
            <person name="Liu L."/>
            <person name="Liu J."/>
            <person name="Jiang W."/>
            <person name="Tian J."/>
            <person name="Li Y."/>
            <person name="Schuler D."/>
            <person name="Wang L."/>
            <person name="Li J."/>
        </authorList>
    </citation>
    <scope>NUCLEOTIDE SEQUENCE [LARGE SCALE GENOMIC DNA]</scope>
    <source>
        <strain evidence="3">DSM 6361 / JCM 21280 / NBRC 15271 / MSR-1</strain>
    </source>
</reference>
<organism evidence="2 3">
    <name type="scientific">Magnetospirillum gryphiswaldense (strain DSM 6361 / JCM 21280 / NBRC 15271 / MSR-1)</name>
    <dbReference type="NCBI Taxonomy" id="431944"/>
    <lineage>
        <taxon>Bacteria</taxon>
        <taxon>Pseudomonadati</taxon>
        <taxon>Pseudomonadota</taxon>
        <taxon>Alphaproteobacteria</taxon>
        <taxon>Rhodospirillales</taxon>
        <taxon>Rhodospirillaceae</taxon>
        <taxon>Magnetospirillum</taxon>
    </lineage>
</organism>
<dbReference type="KEGG" id="mgy:MGMSRv2__0906"/>
<keyword evidence="3" id="KW-1185">Reference proteome</keyword>
<dbReference type="InterPro" id="IPR036108">
    <property type="entry name" value="4pyrrol_syn_uPrphyn_synt_sf"/>
</dbReference>
<dbReference type="RefSeq" id="WP_024079154.1">
    <property type="nucleotide sequence ID" value="NZ_CP027526.1"/>
</dbReference>
<name>V6F1E2_MAGGM</name>
<dbReference type="CDD" id="cd06578">
    <property type="entry name" value="HemD"/>
    <property type="match status" value="1"/>
</dbReference>
<dbReference type="GO" id="GO:0004852">
    <property type="term" value="F:uroporphyrinogen-III synthase activity"/>
    <property type="evidence" value="ECO:0007669"/>
    <property type="project" value="InterPro"/>
</dbReference>
<feature type="domain" description="Tetrapyrrole biosynthesis uroporphyrinogen III synthase" evidence="1">
    <location>
        <begin position="17"/>
        <end position="231"/>
    </location>
</feature>
<gene>
    <name evidence="2" type="ordered locus">MGMSRv2__0906</name>
</gene>
<dbReference type="Pfam" id="PF02602">
    <property type="entry name" value="HEM4"/>
    <property type="match status" value="1"/>
</dbReference>
<dbReference type="InterPro" id="IPR003754">
    <property type="entry name" value="4pyrrol_synth_uPrphyn_synth"/>
</dbReference>
<proteinExistence type="predicted"/>
<evidence type="ECO:0000259" key="1">
    <source>
        <dbReference type="Pfam" id="PF02602"/>
    </source>
</evidence>
<accession>V6F1E2</accession>
<evidence type="ECO:0000313" key="2">
    <source>
        <dbReference type="EMBL" id="CDK98121.1"/>
    </source>
</evidence>
<dbReference type="KEGG" id="mgry:MSR1_13530"/>
<dbReference type="Gene3D" id="3.40.50.10090">
    <property type="match status" value="2"/>
</dbReference>
<evidence type="ECO:0000313" key="3">
    <source>
        <dbReference type="Proteomes" id="UP000018922"/>
    </source>
</evidence>
<dbReference type="AlphaFoldDB" id="V6F1E2"/>
<dbReference type="STRING" id="1430440.MGMSRv2__0906"/>
<dbReference type="eggNOG" id="COG1587">
    <property type="taxonomic scope" value="Bacteria"/>
</dbReference>
<protein>
    <submittedName>
        <fullName evidence="2">Uroporphyrinogen III synthase HEM4 (Modular protein)</fullName>
    </submittedName>
</protein>
<dbReference type="SUPFAM" id="SSF69618">
    <property type="entry name" value="HemD-like"/>
    <property type="match status" value="1"/>
</dbReference>